<organism evidence="3 4">
    <name type="scientific">Simkania negevensis</name>
    <dbReference type="NCBI Taxonomy" id="83561"/>
    <lineage>
        <taxon>Bacteria</taxon>
        <taxon>Pseudomonadati</taxon>
        <taxon>Chlamydiota</taxon>
        <taxon>Chlamydiia</taxon>
        <taxon>Parachlamydiales</taxon>
        <taxon>Simkaniaceae</taxon>
        <taxon>Simkania</taxon>
    </lineage>
</organism>
<feature type="domain" description="DUF3592" evidence="2">
    <location>
        <begin position="42"/>
        <end position="117"/>
    </location>
</feature>
<gene>
    <name evidence="3" type="ORF">JYU14_04050</name>
</gene>
<keyword evidence="4" id="KW-1185">Reference proteome</keyword>
<comment type="caution">
    <text evidence="3">The sequence shown here is derived from an EMBL/GenBank/DDBJ whole genome shotgun (WGS) entry which is preliminary data.</text>
</comment>
<keyword evidence="1" id="KW-1133">Transmembrane helix</keyword>
<dbReference type="Pfam" id="PF12158">
    <property type="entry name" value="DUF3592"/>
    <property type="match status" value="1"/>
</dbReference>
<protein>
    <submittedName>
        <fullName evidence="3">DUF3592 domain-containing protein</fullName>
    </submittedName>
</protein>
<evidence type="ECO:0000313" key="3">
    <source>
        <dbReference type="EMBL" id="MBN4067237.1"/>
    </source>
</evidence>
<dbReference type="Proteomes" id="UP000722121">
    <property type="component" value="Unassembled WGS sequence"/>
</dbReference>
<evidence type="ECO:0000313" key="4">
    <source>
        <dbReference type="Proteomes" id="UP000722121"/>
    </source>
</evidence>
<reference evidence="3 4" key="1">
    <citation type="submission" date="2021-02" db="EMBL/GenBank/DDBJ databases">
        <title>Activity-based single-cell genomes from oceanic crustal fluid captures similar information to metagenomic and metatranscriptomic surveys with orders of magnitude less sampling.</title>
        <authorList>
            <person name="D'Angelo T.S."/>
            <person name="Orcutt B.N."/>
        </authorList>
    </citation>
    <scope>NUCLEOTIDE SEQUENCE [LARGE SCALE GENOMIC DNA]</scope>
    <source>
        <strain evidence="3">AH-315-G07</strain>
    </source>
</reference>
<evidence type="ECO:0000259" key="2">
    <source>
        <dbReference type="Pfam" id="PF12158"/>
    </source>
</evidence>
<feature type="transmembrane region" description="Helical" evidence="1">
    <location>
        <begin position="123"/>
        <end position="143"/>
    </location>
</feature>
<sequence>MHRNPIWLLFLVCVTFVTVWFCFQAGGKLYRYMRLTTHAQADVEEWTVEKGKNSHYFLTARYRYDVKGSQYIGSSSLVSHPFRNSWSAQDAIPRATAAQWSVWYSPAHPERSVIEKKFPMKECLSAGVLLALIVYFIFLGFYVKKKVT</sequence>
<feature type="transmembrane region" description="Helical" evidence="1">
    <location>
        <begin position="6"/>
        <end position="23"/>
    </location>
</feature>
<dbReference type="InterPro" id="IPR021994">
    <property type="entry name" value="DUF3592"/>
</dbReference>
<dbReference type="EMBL" id="JAFITR010000091">
    <property type="protein sequence ID" value="MBN4067237.1"/>
    <property type="molecule type" value="Genomic_DNA"/>
</dbReference>
<keyword evidence="1" id="KW-0812">Transmembrane</keyword>
<evidence type="ECO:0000256" key="1">
    <source>
        <dbReference type="SAM" id="Phobius"/>
    </source>
</evidence>
<accession>A0ABS3AW82</accession>
<proteinExistence type="predicted"/>
<name>A0ABS3AW82_9BACT</name>
<keyword evidence="1" id="KW-0472">Membrane</keyword>